<reference evidence="6 7" key="1">
    <citation type="submission" date="2020-04" db="EMBL/GenBank/DDBJ databases">
        <title>Ramlibacter sp. G-1-2-2 isolated from soil.</title>
        <authorList>
            <person name="Dahal R.H."/>
        </authorList>
    </citation>
    <scope>NUCLEOTIDE SEQUENCE [LARGE SCALE GENOMIC DNA]</scope>
    <source>
        <strain evidence="6 7">G-1-2-2</strain>
    </source>
</reference>
<protein>
    <submittedName>
        <fullName evidence="6">Methyl-accepting chemotaxis protein</fullName>
    </submittedName>
</protein>
<organism evidence="6 7">
    <name type="scientific">Ramlibacter agri</name>
    <dbReference type="NCBI Taxonomy" id="2728837"/>
    <lineage>
        <taxon>Bacteria</taxon>
        <taxon>Pseudomonadati</taxon>
        <taxon>Pseudomonadota</taxon>
        <taxon>Betaproteobacteria</taxon>
        <taxon>Burkholderiales</taxon>
        <taxon>Comamonadaceae</taxon>
        <taxon>Ramlibacter</taxon>
    </lineage>
</organism>
<dbReference type="GO" id="GO:0005886">
    <property type="term" value="C:plasma membrane"/>
    <property type="evidence" value="ECO:0007669"/>
    <property type="project" value="TreeGrafter"/>
</dbReference>
<dbReference type="PROSITE" id="PS50111">
    <property type="entry name" value="CHEMOTAXIS_TRANSDUC_2"/>
    <property type="match status" value="1"/>
</dbReference>
<comment type="caution">
    <text evidence="6">The sequence shown here is derived from an EMBL/GenBank/DDBJ whole genome shotgun (WGS) entry which is preliminary data.</text>
</comment>
<proteinExistence type="inferred from homology"/>
<comment type="similarity">
    <text evidence="2">Belongs to the methyl-accepting chemotaxis (MCP) protein family.</text>
</comment>
<evidence type="ECO:0000256" key="1">
    <source>
        <dbReference type="ARBA" id="ARBA00022481"/>
    </source>
</evidence>
<dbReference type="PRINTS" id="PR00260">
    <property type="entry name" value="CHEMTRNSDUCR"/>
</dbReference>
<evidence type="ECO:0000313" key="7">
    <source>
        <dbReference type="Proteomes" id="UP000541185"/>
    </source>
</evidence>
<evidence type="ECO:0000256" key="3">
    <source>
        <dbReference type="PROSITE-ProRule" id="PRU00284"/>
    </source>
</evidence>
<dbReference type="GO" id="GO:0006935">
    <property type="term" value="P:chemotaxis"/>
    <property type="evidence" value="ECO:0007669"/>
    <property type="project" value="InterPro"/>
</dbReference>
<accession>A0A848HL81</accession>
<dbReference type="InterPro" id="IPR004089">
    <property type="entry name" value="MCPsignal_dom"/>
</dbReference>
<dbReference type="PANTHER" id="PTHR43531:SF14">
    <property type="entry name" value="METHYL-ACCEPTING CHEMOTAXIS PROTEIN I-RELATED"/>
    <property type="match status" value="1"/>
</dbReference>
<gene>
    <name evidence="6" type="ORF">HHL11_32330</name>
</gene>
<dbReference type="SUPFAM" id="SSF58104">
    <property type="entry name" value="Methyl-accepting chemotaxis protein (MCP) signaling domain"/>
    <property type="match status" value="1"/>
</dbReference>
<dbReference type="InterPro" id="IPR004090">
    <property type="entry name" value="Chemotax_Me-accpt_rcpt"/>
</dbReference>
<dbReference type="SMART" id="SM00283">
    <property type="entry name" value="MA"/>
    <property type="match status" value="1"/>
</dbReference>
<dbReference type="PANTHER" id="PTHR43531">
    <property type="entry name" value="PROTEIN ICFG"/>
    <property type="match status" value="1"/>
</dbReference>
<dbReference type="InterPro" id="IPR051310">
    <property type="entry name" value="MCP_chemotaxis"/>
</dbReference>
<dbReference type="Pfam" id="PF00015">
    <property type="entry name" value="MCPsignal"/>
    <property type="match status" value="1"/>
</dbReference>
<keyword evidence="1" id="KW-0488">Methylation</keyword>
<evidence type="ECO:0000256" key="2">
    <source>
        <dbReference type="ARBA" id="ARBA00029447"/>
    </source>
</evidence>
<evidence type="ECO:0000259" key="5">
    <source>
        <dbReference type="PROSITE" id="PS50111"/>
    </source>
</evidence>
<dbReference type="Proteomes" id="UP000541185">
    <property type="component" value="Unassembled WGS sequence"/>
</dbReference>
<dbReference type="EMBL" id="JABBFX010000005">
    <property type="protein sequence ID" value="NML48478.1"/>
    <property type="molecule type" value="Genomic_DNA"/>
</dbReference>
<dbReference type="Gene3D" id="1.10.287.950">
    <property type="entry name" value="Methyl-accepting chemotaxis protein"/>
    <property type="match status" value="1"/>
</dbReference>
<keyword evidence="3" id="KW-0807">Transducer</keyword>
<evidence type="ECO:0000313" key="6">
    <source>
        <dbReference type="EMBL" id="NML48478.1"/>
    </source>
</evidence>
<keyword evidence="7" id="KW-1185">Reference proteome</keyword>
<dbReference type="AlphaFoldDB" id="A0A848HL81"/>
<sequence length="396" mass="41713">MSDTLSAPAAPVALHLPRWRRWTRLRTTALALAAAAAIWGAGGAHFNAWSACAAAAIVAAGAIEDRRRLQAEATQRADVEGFVDGADRLGRELLPIWGAQLESSRAQMEDAVSALTVRFGAIVERLTQALQASMQHGDHGMAGVFEESARELGSLVDSLRAALAGNAALHQEVQGLSTFVAELQEMAQGVALIANQTNLLAINAAIEAAHVGEQGRGFAVLAQEMRKLSASSGETGARMGDKARTIGAAIQAACSSAEASSVRETAAVRDAEHKIDAVLARFRGVTTTLGSANEVLQQESTAIQGEIVESLVQLQFQDRVSQRMSHVRDSIDSVPPLLAQAREDFAAGAPLRPLQPRELVEELERSYAMADERSTHSGGSSPAPAAPAGDGDITFF</sequence>
<name>A0A848HL81_9BURK</name>
<evidence type="ECO:0000256" key="4">
    <source>
        <dbReference type="SAM" id="MobiDB-lite"/>
    </source>
</evidence>
<dbReference type="GO" id="GO:0004888">
    <property type="term" value="F:transmembrane signaling receptor activity"/>
    <property type="evidence" value="ECO:0007669"/>
    <property type="project" value="InterPro"/>
</dbReference>
<feature type="region of interest" description="Disordered" evidence="4">
    <location>
        <begin position="368"/>
        <end position="396"/>
    </location>
</feature>
<feature type="domain" description="Methyl-accepting transducer" evidence="5">
    <location>
        <begin position="171"/>
        <end position="261"/>
    </location>
</feature>
<dbReference type="RefSeq" id="WP_169422816.1">
    <property type="nucleotide sequence ID" value="NZ_JABBFX010000005.1"/>
</dbReference>
<feature type="compositionally biased region" description="Low complexity" evidence="4">
    <location>
        <begin position="377"/>
        <end position="389"/>
    </location>
</feature>
<dbReference type="GO" id="GO:0007165">
    <property type="term" value="P:signal transduction"/>
    <property type="evidence" value="ECO:0007669"/>
    <property type="project" value="UniProtKB-KW"/>
</dbReference>